<accession>A0ABT7KRA0</accession>
<dbReference type="RefSeq" id="WP_285885077.1">
    <property type="nucleotide sequence ID" value="NZ_JARFYN010000258.1"/>
</dbReference>
<feature type="non-terminal residue" evidence="2">
    <location>
        <position position="1"/>
    </location>
</feature>
<name>A0ABT7KRA0_9HYPH</name>
<dbReference type="Proteomes" id="UP001172630">
    <property type="component" value="Unassembled WGS sequence"/>
</dbReference>
<sequence>EELIGFFVNTLALRLDLSGAPSVAELLDRTRRTALAAQEHQDLPFEQVVEIVQPPRALDHTPLFQVMLAWENNAVGSFDLPGLSVE</sequence>
<protein>
    <submittedName>
        <fullName evidence="2">Condensation domain-containing protein</fullName>
    </submittedName>
</protein>
<proteinExistence type="predicted"/>
<keyword evidence="3" id="KW-1185">Reference proteome</keyword>
<evidence type="ECO:0000313" key="3">
    <source>
        <dbReference type="Proteomes" id="UP001172630"/>
    </source>
</evidence>
<feature type="domain" description="Condensation" evidence="1">
    <location>
        <begin position="1"/>
        <end position="72"/>
    </location>
</feature>
<dbReference type="InterPro" id="IPR001242">
    <property type="entry name" value="Condensation_dom"/>
</dbReference>
<organism evidence="2 3">
    <name type="scientific">Rhizobium calliandrae</name>
    <dbReference type="NCBI Taxonomy" id="1312182"/>
    <lineage>
        <taxon>Bacteria</taxon>
        <taxon>Pseudomonadati</taxon>
        <taxon>Pseudomonadota</taxon>
        <taxon>Alphaproteobacteria</taxon>
        <taxon>Hyphomicrobiales</taxon>
        <taxon>Rhizobiaceae</taxon>
        <taxon>Rhizobium/Agrobacterium group</taxon>
        <taxon>Rhizobium</taxon>
    </lineage>
</organism>
<dbReference type="Gene3D" id="3.30.559.30">
    <property type="entry name" value="Nonribosomal peptide synthetase, condensation domain"/>
    <property type="match status" value="1"/>
</dbReference>
<comment type="caution">
    <text evidence="2">The sequence shown here is derived from an EMBL/GenBank/DDBJ whole genome shotgun (WGS) entry which is preliminary data.</text>
</comment>
<evidence type="ECO:0000313" key="2">
    <source>
        <dbReference type="EMBL" id="MDL2411026.1"/>
    </source>
</evidence>
<evidence type="ECO:0000259" key="1">
    <source>
        <dbReference type="Pfam" id="PF00668"/>
    </source>
</evidence>
<dbReference type="Pfam" id="PF00668">
    <property type="entry name" value="Condensation"/>
    <property type="match status" value="1"/>
</dbReference>
<feature type="non-terminal residue" evidence="2">
    <location>
        <position position="86"/>
    </location>
</feature>
<gene>
    <name evidence="2" type="ORF">PY650_37030</name>
</gene>
<reference evidence="2" key="1">
    <citation type="submission" date="2023-06" db="EMBL/GenBank/DDBJ databases">
        <title>Phylogenetic Diversity of Rhizobium strains.</title>
        <authorList>
            <person name="Moura F.T."/>
            <person name="Helene L.C.F."/>
            <person name="Hungria M."/>
        </authorList>
    </citation>
    <scope>NUCLEOTIDE SEQUENCE</scope>
    <source>
        <strain evidence="2">CCGE524</strain>
    </source>
</reference>
<dbReference type="EMBL" id="JARFYN010000258">
    <property type="protein sequence ID" value="MDL2411026.1"/>
    <property type="molecule type" value="Genomic_DNA"/>
</dbReference>
<dbReference type="SUPFAM" id="SSF52777">
    <property type="entry name" value="CoA-dependent acyltransferases"/>
    <property type="match status" value="1"/>
</dbReference>